<comment type="subcellular location">
    <subcellularLocation>
        <location evidence="1">Membrane</location>
        <topology evidence="1">Peripheral membrane protein</topology>
    </subcellularLocation>
</comment>
<name>A0A251VQF0_HELAN</name>
<reference evidence="4" key="3">
    <citation type="submission" date="2020-06" db="EMBL/GenBank/DDBJ databases">
        <title>Helianthus annuus Genome sequencing and assembly Release 2.</title>
        <authorList>
            <person name="Gouzy J."/>
            <person name="Langlade N."/>
            <person name="Munos S."/>
        </authorList>
    </citation>
    <scope>NUCLEOTIDE SEQUENCE</scope>
    <source>
        <tissue evidence="4">Leaves</tissue>
    </source>
</reference>
<dbReference type="SUPFAM" id="SSF55008">
    <property type="entry name" value="HMA, heavy metal-associated domain"/>
    <property type="match status" value="2"/>
</dbReference>
<dbReference type="GO" id="GO:0009626">
    <property type="term" value="P:plant-type hypersensitive response"/>
    <property type="evidence" value="ECO:0007669"/>
    <property type="project" value="UniProtKB-KW"/>
</dbReference>
<dbReference type="CDD" id="cd00371">
    <property type="entry name" value="HMA"/>
    <property type="match status" value="1"/>
</dbReference>
<dbReference type="AlphaFoldDB" id="A0A251VQF0"/>
<dbReference type="InParanoid" id="A0A251VQF0"/>
<dbReference type="FunCoup" id="A0A251VQF0">
    <property type="interactions" value="200"/>
</dbReference>
<sequence length="313" mass="33307">MAKKKNQINNENDGGNGGGGGGGGGDGGKKQKASDINVVVLKIDLHCEGCAGRVVKAVRTLDGVESVRIGDSELNKLTVIGRLDPVKLRQKVEEKTKKKVEVISPSVKKSDGENNHQSGGGESKKKQQKPHENDKPFLDKTKTANKPKEIPVTTGVLKVPLHCQGCIRRIYKLVTKTKGFMDMSFDKNKDLVTVKGAIDMKLLAEALQEKLKRGVEVVPSKKDGDGEKKGKSAGGGNDGEGKGSGGGEKKGKNKGGGDGNGGDGGKPDIYRMENYGGPMVYPYPQYAYGPGFVEYVHAPQLFSDENPNACVVM</sequence>
<organism evidence="5 6">
    <name type="scientific">Helianthus annuus</name>
    <name type="common">Common sunflower</name>
    <dbReference type="NCBI Taxonomy" id="4232"/>
    <lineage>
        <taxon>Eukaryota</taxon>
        <taxon>Viridiplantae</taxon>
        <taxon>Streptophyta</taxon>
        <taxon>Embryophyta</taxon>
        <taxon>Tracheophyta</taxon>
        <taxon>Spermatophyta</taxon>
        <taxon>Magnoliopsida</taxon>
        <taxon>eudicotyledons</taxon>
        <taxon>Gunneridae</taxon>
        <taxon>Pentapetalae</taxon>
        <taxon>asterids</taxon>
        <taxon>campanulids</taxon>
        <taxon>Asterales</taxon>
        <taxon>Asteraceae</taxon>
        <taxon>Asteroideae</taxon>
        <taxon>Heliantheae alliance</taxon>
        <taxon>Heliantheae</taxon>
        <taxon>Helianthus</taxon>
    </lineage>
</organism>
<dbReference type="PROSITE" id="PS50846">
    <property type="entry name" value="HMA_2"/>
    <property type="match status" value="2"/>
</dbReference>
<dbReference type="InterPro" id="IPR044594">
    <property type="entry name" value="HIPP01/3/5/6"/>
</dbReference>
<feature type="domain" description="HMA" evidence="3">
    <location>
        <begin position="152"/>
        <end position="215"/>
    </location>
</feature>
<dbReference type="PANTHER" id="PTHR46413">
    <property type="entry name" value="HEAVY METAL-ASSOCIATED ISOPRENYLATED PLANT PROTEIN 6"/>
    <property type="match status" value="1"/>
</dbReference>
<dbReference type="Gramene" id="mRNA:HanXRQr2_Chr01g0030561">
    <property type="protein sequence ID" value="mRNA:HanXRQr2_Chr01g0030561"/>
    <property type="gene ID" value="HanXRQr2_Chr01g0030561"/>
</dbReference>
<feature type="compositionally biased region" description="Basic and acidic residues" evidence="2">
    <location>
        <begin position="217"/>
        <end position="230"/>
    </location>
</feature>
<feature type="domain" description="HMA" evidence="3">
    <location>
        <begin position="36"/>
        <end position="100"/>
    </location>
</feature>
<feature type="region of interest" description="Disordered" evidence="2">
    <location>
        <begin position="217"/>
        <end position="265"/>
    </location>
</feature>
<dbReference type="GO" id="GO:0046872">
    <property type="term" value="F:metal ion binding"/>
    <property type="evidence" value="ECO:0007669"/>
    <property type="project" value="InterPro"/>
</dbReference>
<evidence type="ECO:0000256" key="2">
    <source>
        <dbReference type="SAM" id="MobiDB-lite"/>
    </source>
</evidence>
<feature type="compositionally biased region" description="Gly residues" evidence="2">
    <location>
        <begin position="232"/>
        <end position="246"/>
    </location>
</feature>
<keyword evidence="6" id="KW-1185">Reference proteome</keyword>
<dbReference type="EMBL" id="CM007890">
    <property type="protein sequence ID" value="OTG37353.1"/>
    <property type="molecule type" value="Genomic_DNA"/>
</dbReference>
<dbReference type="Proteomes" id="UP000215914">
    <property type="component" value="Chromosome 1"/>
</dbReference>
<evidence type="ECO:0000313" key="5">
    <source>
        <dbReference type="EMBL" id="OTG37353.1"/>
    </source>
</evidence>
<evidence type="ECO:0000259" key="3">
    <source>
        <dbReference type="PROSITE" id="PS50846"/>
    </source>
</evidence>
<feature type="compositionally biased region" description="Basic and acidic residues" evidence="2">
    <location>
        <begin position="122"/>
        <end position="146"/>
    </location>
</feature>
<dbReference type="Pfam" id="PF00403">
    <property type="entry name" value="HMA"/>
    <property type="match status" value="2"/>
</dbReference>
<proteinExistence type="predicted"/>
<feature type="compositionally biased region" description="Gly residues" evidence="2">
    <location>
        <begin position="254"/>
        <end position="264"/>
    </location>
</feature>
<protein>
    <submittedName>
        <fullName evidence="4">Heavy metal-associated domain, HMA, heavy metal-associated domain superfamily</fullName>
    </submittedName>
    <submittedName>
        <fullName evidence="5">Putative heavy metal transport/detoxification superfamily protein</fullName>
    </submittedName>
</protein>
<evidence type="ECO:0000313" key="4">
    <source>
        <dbReference type="EMBL" id="KAF5822748.1"/>
    </source>
</evidence>
<reference evidence="5" key="2">
    <citation type="submission" date="2017-02" db="EMBL/GenBank/DDBJ databases">
        <title>Sunflower complete genome.</title>
        <authorList>
            <person name="Langlade N."/>
            <person name="Munos S."/>
        </authorList>
    </citation>
    <scope>NUCLEOTIDE SEQUENCE [LARGE SCALE GENOMIC DNA]</scope>
    <source>
        <tissue evidence="5">Leaves</tissue>
    </source>
</reference>
<accession>A0A251VQF0</accession>
<feature type="region of interest" description="Disordered" evidence="2">
    <location>
        <begin position="94"/>
        <end position="146"/>
    </location>
</feature>
<evidence type="ECO:0000256" key="1">
    <source>
        <dbReference type="ARBA" id="ARBA00004170"/>
    </source>
</evidence>
<dbReference type="EMBL" id="MNCJ02000316">
    <property type="protein sequence ID" value="KAF5822748.1"/>
    <property type="molecule type" value="Genomic_DNA"/>
</dbReference>
<gene>
    <name evidence="5" type="ORF">HannXRQ_Chr01g0017881</name>
    <name evidence="4" type="ORF">HanXRQr2_Chr01g0030561</name>
</gene>
<dbReference type="OrthoDB" id="773760at2759"/>
<dbReference type="InterPro" id="IPR036163">
    <property type="entry name" value="HMA_dom_sf"/>
</dbReference>
<reference evidence="4 6" key="1">
    <citation type="journal article" date="2017" name="Nature">
        <title>The sunflower genome provides insights into oil metabolism, flowering and Asterid evolution.</title>
        <authorList>
            <person name="Badouin H."/>
            <person name="Gouzy J."/>
            <person name="Grassa C.J."/>
            <person name="Murat F."/>
            <person name="Staton S.E."/>
            <person name="Cottret L."/>
            <person name="Lelandais-Briere C."/>
            <person name="Owens G.L."/>
            <person name="Carrere S."/>
            <person name="Mayjonade B."/>
            <person name="Legrand L."/>
            <person name="Gill N."/>
            <person name="Kane N.C."/>
            <person name="Bowers J.E."/>
            <person name="Hubner S."/>
            <person name="Bellec A."/>
            <person name="Berard A."/>
            <person name="Berges H."/>
            <person name="Blanchet N."/>
            <person name="Boniface M.C."/>
            <person name="Brunel D."/>
            <person name="Catrice O."/>
            <person name="Chaidir N."/>
            <person name="Claudel C."/>
            <person name="Donnadieu C."/>
            <person name="Faraut T."/>
            <person name="Fievet G."/>
            <person name="Helmstetter N."/>
            <person name="King M."/>
            <person name="Knapp S.J."/>
            <person name="Lai Z."/>
            <person name="Le Paslier M.C."/>
            <person name="Lippi Y."/>
            <person name="Lorenzon L."/>
            <person name="Mandel J.R."/>
            <person name="Marage G."/>
            <person name="Marchand G."/>
            <person name="Marquand E."/>
            <person name="Bret-Mestries E."/>
            <person name="Morien E."/>
            <person name="Nambeesan S."/>
            <person name="Nguyen T."/>
            <person name="Pegot-Espagnet P."/>
            <person name="Pouilly N."/>
            <person name="Raftis F."/>
            <person name="Sallet E."/>
            <person name="Schiex T."/>
            <person name="Thomas J."/>
            <person name="Vandecasteele C."/>
            <person name="Vares D."/>
            <person name="Vear F."/>
            <person name="Vautrin S."/>
            <person name="Crespi M."/>
            <person name="Mangin B."/>
            <person name="Burke J.M."/>
            <person name="Salse J."/>
            <person name="Munos S."/>
            <person name="Vincourt P."/>
            <person name="Rieseberg L.H."/>
            <person name="Langlade N.B."/>
        </authorList>
    </citation>
    <scope>NUCLEOTIDE SEQUENCE [LARGE SCALE GENOMIC DNA]</scope>
    <source>
        <strain evidence="6">cv. SF193</strain>
        <tissue evidence="4">Leaves</tissue>
    </source>
</reference>
<feature type="region of interest" description="Disordered" evidence="2">
    <location>
        <begin position="1"/>
        <end position="31"/>
    </location>
</feature>
<evidence type="ECO:0000313" key="6">
    <source>
        <dbReference type="Proteomes" id="UP000215914"/>
    </source>
</evidence>
<dbReference type="GO" id="GO:0016020">
    <property type="term" value="C:membrane"/>
    <property type="evidence" value="ECO:0007669"/>
    <property type="project" value="UniProtKB-SubCell"/>
</dbReference>
<dbReference type="OMA" id="YELAYYP"/>
<feature type="compositionally biased region" description="Gly residues" evidence="2">
    <location>
        <begin position="14"/>
        <end position="26"/>
    </location>
</feature>
<dbReference type="Gene3D" id="3.30.70.100">
    <property type="match status" value="2"/>
</dbReference>
<dbReference type="PANTHER" id="PTHR46413:SF38">
    <property type="entry name" value="HEAVY METAL-ASSOCIATED DOMAIN, HMA, HEAVY METAL-ASSOCIATED DOMAIN SUPERFAMILY"/>
    <property type="match status" value="1"/>
</dbReference>
<dbReference type="InterPro" id="IPR006121">
    <property type="entry name" value="HMA_dom"/>
</dbReference>